<dbReference type="InterPro" id="IPR050154">
    <property type="entry name" value="UbiB_kinase"/>
</dbReference>
<feature type="transmembrane region" description="Helical" evidence="2">
    <location>
        <begin position="508"/>
        <end position="532"/>
    </location>
</feature>
<evidence type="ECO:0000259" key="3">
    <source>
        <dbReference type="Pfam" id="PF03109"/>
    </source>
</evidence>
<dbReference type="PANTHER" id="PTHR10566:SF113">
    <property type="entry name" value="PROTEIN ACTIVITY OF BC1 COMPLEX KINASE 7, CHLOROPLASTIC"/>
    <property type="match status" value="1"/>
</dbReference>
<comment type="similarity">
    <text evidence="1">Belongs to the protein kinase superfamily. ADCK protein kinase family.</text>
</comment>
<protein>
    <submittedName>
        <fullName evidence="4">AarF/UbiB family protein</fullName>
    </submittedName>
</protein>
<dbReference type="InterPro" id="IPR011009">
    <property type="entry name" value="Kinase-like_dom_sf"/>
</dbReference>
<dbReference type="RefSeq" id="WP_370596577.1">
    <property type="nucleotide sequence ID" value="NZ_JALBUR010000038.1"/>
</dbReference>
<dbReference type="AlphaFoldDB" id="A0AB35U3N1"/>
<keyword evidence="2" id="KW-0472">Membrane</keyword>
<feature type="domain" description="ABC1 atypical kinase-like" evidence="3">
    <location>
        <begin position="76"/>
        <end position="316"/>
    </location>
</feature>
<dbReference type="SUPFAM" id="SSF56112">
    <property type="entry name" value="Protein kinase-like (PK-like)"/>
    <property type="match status" value="1"/>
</dbReference>
<dbReference type="CDD" id="cd05121">
    <property type="entry name" value="ABC1_ADCK3-like"/>
    <property type="match status" value="1"/>
</dbReference>
<gene>
    <name evidence="4" type="ORF">MOZ60_10140</name>
</gene>
<keyword evidence="5" id="KW-1185">Reference proteome</keyword>
<name>A0AB35U3N1_9FIRM</name>
<dbReference type="EMBL" id="JALBUR010000038">
    <property type="protein sequence ID" value="MDX8420443.1"/>
    <property type="molecule type" value="Genomic_DNA"/>
</dbReference>
<evidence type="ECO:0000256" key="1">
    <source>
        <dbReference type="ARBA" id="ARBA00009670"/>
    </source>
</evidence>
<proteinExistence type="inferred from homology"/>
<dbReference type="InterPro" id="IPR004147">
    <property type="entry name" value="ABC1_dom"/>
</dbReference>
<keyword evidence="2" id="KW-0812">Transmembrane</keyword>
<evidence type="ECO:0000256" key="2">
    <source>
        <dbReference type="SAM" id="Phobius"/>
    </source>
</evidence>
<organism evidence="4 5">
    <name type="scientific">Grylomicrobium aquisgranensis</name>
    <dbReference type="NCBI Taxonomy" id="2926318"/>
    <lineage>
        <taxon>Bacteria</taxon>
        <taxon>Bacillati</taxon>
        <taxon>Bacillota</taxon>
        <taxon>Erysipelotrichia</taxon>
        <taxon>Erysipelotrichales</taxon>
        <taxon>Erysipelotrichaceae</taxon>
        <taxon>Grylomicrobium</taxon>
    </lineage>
</organism>
<dbReference type="Pfam" id="PF03109">
    <property type="entry name" value="ABC1"/>
    <property type="match status" value="1"/>
</dbReference>
<evidence type="ECO:0000313" key="5">
    <source>
        <dbReference type="Proteomes" id="UP001286174"/>
    </source>
</evidence>
<reference evidence="4 5" key="1">
    <citation type="submission" date="2022-03" db="EMBL/GenBank/DDBJ databases">
        <title>Novel taxa within the pig intestine.</title>
        <authorList>
            <person name="Wylensek D."/>
            <person name="Bishof K."/>
            <person name="Afrizal A."/>
            <person name="Clavel T."/>
        </authorList>
    </citation>
    <scope>NUCLEOTIDE SEQUENCE [LARGE SCALE GENOMIC DNA]</scope>
    <source>
        <strain evidence="4 5">CLA-KB-P133</strain>
    </source>
</reference>
<comment type="caution">
    <text evidence="4">The sequence shown here is derived from an EMBL/GenBank/DDBJ whole genome shotgun (WGS) entry which is preliminary data.</text>
</comment>
<keyword evidence="2" id="KW-1133">Transmembrane helix</keyword>
<dbReference type="PANTHER" id="PTHR10566">
    <property type="entry name" value="CHAPERONE-ACTIVITY OF BC1 COMPLEX CABC1 -RELATED"/>
    <property type="match status" value="1"/>
</dbReference>
<dbReference type="Proteomes" id="UP001286174">
    <property type="component" value="Unassembled WGS sequence"/>
</dbReference>
<evidence type="ECO:0000313" key="4">
    <source>
        <dbReference type="EMBL" id="MDX8420443.1"/>
    </source>
</evidence>
<sequence>MADGSPEKALNTQNDGGSRLKQIRQVLVRNHITRGITPEKLRIILEELGPTFIKLGQIMSLHSDILPKAYCEELMKLNSDVTPMPFETVEEIINESCGAQWASFFKSIDTKPLGSASIAQVHKAVLKDGSDVIIKVQRKGIYETMSRDISLLHRLVKLMPPVGDLKNIVDLDMILNEMWSVAQQEMDFLKEASNLEEFAHNNKNINYIRCPKLYREYSTSKVLVMEYIGGFGIDDVKDLKANGYDLHEIGVKFVNNYIKQVMDDGFFHADPHPGNVKIMDGKIVWIDMGMMGRLSDHDRRVMVKGVRGIGLHDVTMVENAVLEIGDFRGKPDRGQLYQDLKGFLDEYGNASLGDISLADSMSEIMEIMKKNEISMPHGMTMLCRGLTVMQGVLSEIAPEISMSQIASNRVMEETLDNMDWKSEIRKDIHAAWRISKKGAEVPSLTADALKEYLAGQAGINISLHSSRNFNDIVHSAVRNFVIGLCLAALLISSSIICTTDMTPKIMGLPFLGFIGYFAAIAVGTALCIRYLWKKYKRK</sequence>
<accession>A0AB35U3N1</accession>